<keyword evidence="3" id="KW-1185">Reference proteome</keyword>
<keyword evidence="1" id="KW-0732">Signal</keyword>
<proteinExistence type="predicted"/>
<organism evidence="2 3">
    <name type="scientific">Lacipirellula limnantheis</name>
    <dbReference type="NCBI Taxonomy" id="2528024"/>
    <lineage>
        <taxon>Bacteria</taxon>
        <taxon>Pseudomonadati</taxon>
        <taxon>Planctomycetota</taxon>
        <taxon>Planctomycetia</taxon>
        <taxon>Pirellulales</taxon>
        <taxon>Lacipirellulaceae</taxon>
        <taxon>Lacipirellula</taxon>
    </lineage>
</organism>
<dbReference type="AlphaFoldDB" id="A0A517TRK3"/>
<gene>
    <name evidence="2" type="ORF">I41_01680</name>
</gene>
<sequence precursor="true">MTRTLSLSAYLVILFAASPALAGLISFAGGGHRHGGRGHGGLDVEVIQNRFEDQLADIMSAYDEGVADDSTDYYSTDDYADLVDETEWLVDRYDWFLTGVERTIEHIDDYVARANDDLTFYADLLATYEARDDLSETRLARIVDWITSAQDMLTLQIETLTEKQATLEENLATYTTFQTDLTSYLDQIVAAGGTTGDGSDGASAALQALALTGMQTCTPPTTGEATVTPVPEPSATAGLVAIIAAAGWRAYRLRRLTS</sequence>
<dbReference type="KEGG" id="llh:I41_01680"/>
<reference evidence="2 3" key="1">
    <citation type="submission" date="2019-02" db="EMBL/GenBank/DDBJ databases">
        <title>Deep-cultivation of Planctomycetes and their phenomic and genomic characterization uncovers novel biology.</title>
        <authorList>
            <person name="Wiegand S."/>
            <person name="Jogler M."/>
            <person name="Boedeker C."/>
            <person name="Pinto D."/>
            <person name="Vollmers J."/>
            <person name="Rivas-Marin E."/>
            <person name="Kohn T."/>
            <person name="Peeters S.H."/>
            <person name="Heuer A."/>
            <person name="Rast P."/>
            <person name="Oberbeckmann S."/>
            <person name="Bunk B."/>
            <person name="Jeske O."/>
            <person name="Meyerdierks A."/>
            <person name="Storesund J.E."/>
            <person name="Kallscheuer N."/>
            <person name="Luecker S."/>
            <person name="Lage O.M."/>
            <person name="Pohl T."/>
            <person name="Merkel B.J."/>
            <person name="Hornburger P."/>
            <person name="Mueller R.-W."/>
            <person name="Bruemmer F."/>
            <person name="Labrenz M."/>
            <person name="Spormann A.M."/>
            <person name="Op den Camp H."/>
            <person name="Overmann J."/>
            <person name="Amann R."/>
            <person name="Jetten M.S.M."/>
            <person name="Mascher T."/>
            <person name="Medema M.H."/>
            <person name="Devos D.P."/>
            <person name="Kaster A.-K."/>
            <person name="Ovreas L."/>
            <person name="Rohde M."/>
            <person name="Galperin M.Y."/>
            <person name="Jogler C."/>
        </authorList>
    </citation>
    <scope>NUCLEOTIDE SEQUENCE [LARGE SCALE GENOMIC DNA]</scope>
    <source>
        <strain evidence="2 3">I41</strain>
    </source>
</reference>
<dbReference type="OrthoDB" id="9851998at2"/>
<feature type="signal peptide" evidence="1">
    <location>
        <begin position="1"/>
        <end position="22"/>
    </location>
</feature>
<feature type="chain" id="PRO_5022242127" description="PEP-CTERM protein-sorting domain-containing protein" evidence="1">
    <location>
        <begin position="23"/>
        <end position="258"/>
    </location>
</feature>
<dbReference type="EMBL" id="CP036339">
    <property type="protein sequence ID" value="QDT71013.1"/>
    <property type="molecule type" value="Genomic_DNA"/>
</dbReference>
<evidence type="ECO:0008006" key="4">
    <source>
        <dbReference type="Google" id="ProtNLM"/>
    </source>
</evidence>
<evidence type="ECO:0000256" key="1">
    <source>
        <dbReference type="SAM" id="SignalP"/>
    </source>
</evidence>
<evidence type="ECO:0000313" key="3">
    <source>
        <dbReference type="Proteomes" id="UP000317909"/>
    </source>
</evidence>
<dbReference type="Proteomes" id="UP000317909">
    <property type="component" value="Chromosome"/>
</dbReference>
<evidence type="ECO:0000313" key="2">
    <source>
        <dbReference type="EMBL" id="QDT71013.1"/>
    </source>
</evidence>
<name>A0A517TRK3_9BACT</name>
<accession>A0A517TRK3</accession>
<dbReference type="RefSeq" id="WP_145430044.1">
    <property type="nucleotide sequence ID" value="NZ_CP036339.1"/>
</dbReference>
<protein>
    <recommendedName>
        <fullName evidence="4">PEP-CTERM protein-sorting domain-containing protein</fullName>
    </recommendedName>
</protein>